<reference evidence="2" key="1">
    <citation type="submission" date="2016-11" db="UniProtKB">
        <authorList>
            <consortium name="WormBaseParasite"/>
        </authorList>
    </citation>
    <scope>IDENTIFICATION</scope>
</reference>
<dbReference type="AlphaFoldDB" id="A0A1I7X2J1"/>
<keyword evidence="1" id="KW-1185">Reference proteome</keyword>
<dbReference type="Proteomes" id="UP000095283">
    <property type="component" value="Unplaced"/>
</dbReference>
<protein>
    <submittedName>
        <fullName evidence="2">Uncharacterized protein</fullName>
    </submittedName>
</protein>
<sequence>MTSSQRTPICPLHLTSCYGSEVE</sequence>
<evidence type="ECO:0000313" key="2">
    <source>
        <dbReference type="WBParaSite" id="Hba_11667"/>
    </source>
</evidence>
<organism evidence="1 2">
    <name type="scientific">Heterorhabditis bacteriophora</name>
    <name type="common">Entomopathogenic nematode worm</name>
    <dbReference type="NCBI Taxonomy" id="37862"/>
    <lineage>
        <taxon>Eukaryota</taxon>
        <taxon>Metazoa</taxon>
        <taxon>Ecdysozoa</taxon>
        <taxon>Nematoda</taxon>
        <taxon>Chromadorea</taxon>
        <taxon>Rhabditida</taxon>
        <taxon>Rhabditina</taxon>
        <taxon>Rhabditomorpha</taxon>
        <taxon>Strongyloidea</taxon>
        <taxon>Heterorhabditidae</taxon>
        <taxon>Heterorhabditis</taxon>
    </lineage>
</organism>
<name>A0A1I7X2J1_HETBA</name>
<evidence type="ECO:0000313" key="1">
    <source>
        <dbReference type="Proteomes" id="UP000095283"/>
    </source>
</evidence>
<accession>A0A1I7X2J1</accession>
<dbReference type="WBParaSite" id="Hba_11667">
    <property type="protein sequence ID" value="Hba_11667"/>
    <property type="gene ID" value="Hba_11667"/>
</dbReference>
<proteinExistence type="predicted"/>